<keyword evidence="2" id="KW-0813">Transport</keyword>
<evidence type="ECO:0000256" key="2">
    <source>
        <dbReference type="ARBA" id="ARBA00022448"/>
    </source>
</evidence>
<dbReference type="EnsemblMetazoa" id="SMAR012373-RA">
    <property type="protein sequence ID" value="SMAR012373-PA"/>
    <property type="gene ID" value="SMAR012373"/>
</dbReference>
<keyword evidence="5 6" id="KW-0472">Membrane</keyword>
<reference evidence="8" key="1">
    <citation type="submission" date="2011-05" db="EMBL/GenBank/DDBJ databases">
        <authorList>
            <person name="Richards S.R."/>
            <person name="Qu J."/>
            <person name="Jiang H."/>
            <person name="Jhangiani S.N."/>
            <person name="Agravi P."/>
            <person name="Goodspeed R."/>
            <person name="Gross S."/>
            <person name="Mandapat C."/>
            <person name="Jackson L."/>
            <person name="Mathew T."/>
            <person name="Pu L."/>
            <person name="Thornton R."/>
            <person name="Saada N."/>
            <person name="Wilczek-Boney K.B."/>
            <person name="Lee S."/>
            <person name="Kovar C."/>
            <person name="Wu Y."/>
            <person name="Scherer S.E."/>
            <person name="Worley K.C."/>
            <person name="Muzny D.M."/>
            <person name="Gibbs R."/>
        </authorList>
    </citation>
    <scope>NUCLEOTIDE SEQUENCE</scope>
    <source>
        <strain evidence="8">Brora</strain>
    </source>
</reference>
<dbReference type="GO" id="GO:0008506">
    <property type="term" value="F:sucrose:proton symporter activity"/>
    <property type="evidence" value="ECO:0007669"/>
    <property type="project" value="TreeGrafter"/>
</dbReference>
<dbReference type="PhylomeDB" id="T1JEX0"/>
<dbReference type="HOGENOM" id="CLU_015081_2_2_1"/>
<evidence type="ECO:0000256" key="6">
    <source>
        <dbReference type="SAM" id="Phobius"/>
    </source>
</evidence>
<dbReference type="EMBL" id="JH432130">
    <property type="status" value="NOT_ANNOTATED_CDS"/>
    <property type="molecule type" value="Genomic_DNA"/>
</dbReference>
<name>T1JEX0_STRMM</name>
<evidence type="ECO:0008006" key="9">
    <source>
        <dbReference type="Google" id="ProtNLM"/>
    </source>
</evidence>
<dbReference type="OMA" id="SQAFAMF"/>
<evidence type="ECO:0000256" key="4">
    <source>
        <dbReference type="ARBA" id="ARBA00022989"/>
    </source>
</evidence>
<feature type="transmembrane region" description="Helical" evidence="6">
    <location>
        <begin position="286"/>
        <end position="309"/>
    </location>
</feature>
<dbReference type="eggNOG" id="KOG0637">
    <property type="taxonomic scope" value="Eukaryota"/>
</dbReference>
<dbReference type="Proteomes" id="UP000014500">
    <property type="component" value="Unassembled WGS sequence"/>
</dbReference>
<keyword evidence="4 6" id="KW-1133">Transmembrane helix</keyword>
<dbReference type="InterPro" id="IPR036259">
    <property type="entry name" value="MFS_trans_sf"/>
</dbReference>
<sequence>MKKRSSLDLINGTGSITSGTMANGTGFDNNCNSKTPSLIYLISLNALACGMEFCVSAGFAYVPPLLLKLGFSESAMTCLMGIGPFVALSIVPVLGSYSDTYRSRFGRRRPFILVLSLLVLLSLILIPFGELFGRMLSSRTTGIVITAFGIILLDFSSLCCLNPSESLVSDSVRGTKHTKKAFTVQSCMLSVGGCIGFLITSTDWSETVLSKFFKTQEQIAFVVIFILLIFSLSITMLVAKENSLLTCAKLPSPDSLLVVEDGGYDSASSDVSEDSNRSSPKRKSTAGYISLKSLPHFTTVVTGSLFLLMKRIRSVLHAIILTLNVIICTPLRIISGIRTAPIVLRRLFMADFCSWAGILCLSMFYTDYIAQGVFRGDPSAKEGTIARLRFDTGVRRGSWDLLMHNIIALLYATFIQNHIVHKYGIRYVYLSGLFTFSLSMLGILCNSNLFVVSACTAMSGIGFATITSVPNTLVTGYQNDTALYFFDVKSDGDRGMASDIAVLNSAYYLAQITLALGIGVLVDTSGTVTSYIIVACAFGCLAFSLGSRIIFTVTDAKKLQGIC</sequence>
<feature type="transmembrane region" description="Helical" evidence="6">
    <location>
        <begin position="500"/>
        <end position="522"/>
    </location>
</feature>
<evidence type="ECO:0000256" key="3">
    <source>
        <dbReference type="ARBA" id="ARBA00022692"/>
    </source>
</evidence>
<organism evidence="7 8">
    <name type="scientific">Strigamia maritima</name>
    <name type="common">European centipede</name>
    <name type="synonym">Geophilus maritimus</name>
    <dbReference type="NCBI Taxonomy" id="126957"/>
    <lineage>
        <taxon>Eukaryota</taxon>
        <taxon>Metazoa</taxon>
        <taxon>Ecdysozoa</taxon>
        <taxon>Arthropoda</taxon>
        <taxon>Myriapoda</taxon>
        <taxon>Chilopoda</taxon>
        <taxon>Pleurostigmophora</taxon>
        <taxon>Geophilomorpha</taxon>
        <taxon>Linotaeniidae</taxon>
        <taxon>Strigamia</taxon>
    </lineage>
</organism>
<feature type="transmembrane region" description="Helical" evidence="6">
    <location>
        <begin position="528"/>
        <end position="551"/>
    </location>
</feature>
<dbReference type="Gene3D" id="1.20.1250.20">
    <property type="entry name" value="MFS general substrate transporter like domains"/>
    <property type="match status" value="1"/>
</dbReference>
<feature type="transmembrane region" description="Helical" evidence="6">
    <location>
        <begin position="219"/>
        <end position="239"/>
    </location>
</feature>
<comment type="subcellular location">
    <subcellularLocation>
        <location evidence="1">Membrane</location>
        <topology evidence="1">Multi-pass membrane protein</topology>
    </subcellularLocation>
</comment>
<accession>T1JEX0</accession>
<evidence type="ECO:0000256" key="5">
    <source>
        <dbReference type="ARBA" id="ARBA00023136"/>
    </source>
</evidence>
<feature type="transmembrane region" description="Helical" evidence="6">
    <location>
        <begin position="347"/>
        <end position="365"/>
    </location>
</feature>
<feature type="transmembrane region" description="Helical" evidence="6">
    <location>
        <begin position="401"/>
        <end position="420"/>
    </location>
</feature>
<proteinExistence type="predicted"/>
<keyword evidence="8" id="KW-1185">Reference proteome</keyword>
<feature type="transmembrane region" description="Helical" evidence="6">
    <location>
        <begin position="181"/>
        <end position="199"/>
    </location>
</feature>
<evidence type="ECO:0000313" key="8">
    <source>
        <dbReference type="Proteomes" id="UP000014500"/>
    </source>
</evidence>
<feature type="transmembrane region" description="Helical" evidence="6">
    <location>
        <begin position="74"/>
        <end position="98"/>
    </location>
</feature>
<dbReference type="AlphaFoldDB" id="T1JEX0"/>
<evidence type="ECO:0000313" key="7">
    <source>
        <dbReference type="EnsemblMetazoa" id="SMAR012373-PA"/>
    </source>
</evidence>
<dbReference type="GO" id="GO:0016020">
    <property type="term" value="C:membrane"/>
    <property type="evidence" value="ECO:0007669"/>
    <property type="project" value="UniProtKB-SubCell"/>
</dbReference>
<feature type="transmembrane region" description="Helical" evidence="6">
    <location>
        <begin position="110"/>
        <end position="129"/>
    </location>
</feature>
<keyword evidence="3 6" id="KW-0812">Transmembrane</keyword>
<feature type="transmembrane region" description="Helical" evidence="6">
    <location>
        <begin position="315"/>
        <end position="335"/>
    </location>
</feature>
<reference evidence="7" key="2">
    <citation type="submission" date="2015-02" db="UniProtKB">
        <authorList>
            <consortium name="EnsemblMetazoa"/>
        </authorList>
    </citation>
    <scope>IDENTIFICATION</scope>
</reference>
<dbReference type="STRING" id="126957.T1JEX0"/>
<evidence type="ECO:0000256" key="1">
    <source>
        <dbReference type="ARBA" id="ARBA00004141"/>
    </source>
</evidence>
<protein>
    <recommendedName>
        <fullName evidence="9">Membrane-associated transporter protein</fullName>
    </recommendedName>
</protein>
<feature type="transmembrane region" description="Helical" evidence="6">
    <location>
        <begin position="427"/>
        <end position="444"/>
    </location>
</feature>
<feature type="transmembrane region" description="Helical" evidence="6">
    <location>
        <begin position="450"/>
        <end position="469"/>
    </location>
</feature>
<dbReference type="PANTHER" id="PTHR19432">
    <property type="entry name" value="SUGAR TRANSPORTER"/>
    <property type="match status" value="1"/>
</dbReference>
<feature type="transmembrane region" description="Helical" evidence="6">
    <location>
        <begin position="38"/>
        <end position="62"/>
    </location>
</feature>
<dbReference type="PANTHER" id="PTHR19432:SF37">
    <property type="entry name" value="SOLUTE CARRIER FAMILY 45 MEMBER 3"/>
    <property type="match status" value="1"/>
</dbReference>
<feature type="transmembrane region" description="Helical" evidence="6">
    <location>
        <begin position="141"/>
        <end position="161"/>
    </location>
</feature>
<dbReference type="SUPFAM" id="SSF103473">
    <property type="entry name" value="MFS general substrate transporter"/>
    <property type="match status" value="1"/>
</dbReference>